<proteinExistence type="predicted"/>
<dbReference type="EMBL" id="NGMO01000003">
    <property type="protein sequence ID" value="OTP10390.1"/>
    <property type="molecule type" value="Genomic_DNA"/>
</dbReference>
<sequence length="246" mass="27533">MSEENIKSALQYAVNLAEGQKVIHEQPNGKTFYDANKASLKELYPIPYANSLEVNSLTGLVDYLKSRPDCLFSPLILHVESPILVKVLSPLNEDRKRECLVYAKAILDKFPFSRFMDSESFIINIMSLFDRTDDAEAIRACASSLRIEGGADIKDDGTSQVVAVKQGATVQQAKVPSPAILRPYRTFLEVEQPESPFIFRVNDRADCALFDADGGLWKYEAMNNIKEYLATALKEEIEDGFIKIIA</sequence>
<accession>A0A242JYU6</accession>
<dbReference type="AlphaFoldDB" id="A0A242JYU6"/>
<evidence type="ECO:0008006" key="3">
    <source>
        <dbReference type="Google" id="ProtNLM"/>
    </source>
</evidence>
<evidence type="ECO:0000313" key="1">
    <source>
        <dbReference type="EMBL" id="OTP10390.1"/>
    </source>
</evidence>
<organism evidence="1 2">
    <name type="scientific">Candidatus Enterococcus wittei</name>
    <dbReference type="NCBI Taxonomy" id="1987383"/>
    <lineage>
        <taxon>Bacteria</taxon>
        <taxon>Bacillati</taxon>
        <taxon>Bacillota</taxon>
        <taxon>Bacilli</taxon>
        <taxon>Lactobacillales</taxon>
        <taxon>Enterococcaceae</taxon>
        <taxon>Enterococcus</taxon>
    </lineage>
</organism>
<evidence type="ECO:0000313" key="2">
    <source>
        <dbReference type="Proteomes" id="UP000194933"/>
    </source>
</evidence>
<protein>
    <recommendedName>
        <fullName evidence="3">Phage protein</fullName>
    </recommendedName>
</protein>
<dbReference type="STRING" id="1987383.A5844_002090"/>
<gene>
    <name evidence="1" type="ORF">A5844_002090</name>
</gene>
<keyword evidence="2" id="KW-1185">Reference proteome</keyword>
<comment type="caution">
    <text evidence="1">The sequence shown here is derived from an EMBL/GenBank/DDBJ whole genome shotgun (WGS) entry which is preliminary data.</text>
</comment>
<dbReference type="Proteomes" id="UP000194933">
    <property type="component" value="Unassembled WGS sequence"/>
</dbReference>
<name>A0A242JYU6_9ENTE</name>
<dbReference type="RefSeq" id="WP_086285139.1">
    <property type="nucleotide sequence ID" value="NZ_NGMO01000003.1"/>
</dbReference>
<reference evidence="1 2" key="1">
    <citation type="submission" date="2017-05" db="EMBL/GenBank/DDBJ databases">
        <title>The Genome Sequence of Enterococcus sp. 10A9_DIV0425.</title>
        <authorList>
            <consortium name="The Broad Institute Genomics Platform"/>
            <consortium name="The Broad Institute Genomic Center for Infectious Diseases"/>
            <person name="Earl A."/>
            <person name="Manson A."/>
            <person name="Schwartman J."/>
            <person name="Gilmore M."/>
            <person name="Abouelleil A."/>
            <person name="Cao P."/>
            <person name="Chapman S."/>
            <person name="Cusick C."/>
            <person name="Shea T."/>
            <person name="Young S."/>
            <person name="Neafsey D."/>
            <person name="Nusbaum C."/>
            <person name="Birren B."/>
        </authorList>
    </citation>
    <scope>NUCLEOTIDE SEQUENCE [LARGE SCALE GENOMIC DNA]</scope>
    <source>
        <strain evidence="1 2">10A9_DIV0425</strain>
    </source>
</reference>